<dbReference type="HOGENOM" id="CLU_009600_0_4_4"/>
<feature type="region of interest" description="Disordered" evidence="1">
    <location>
        <begin position="46"/>
        <end position="66"/>
    </location>
</feature>
<sequence length="546" mass="59615">MPGAALRRRRAPSRCIYIIVGIPPPAARRPAAARARRGPIHRCARRSPRMPERLAPSPRSPSMPFDPIVDMPAHTLAEAIRRKDVSCVETMRAYLAHIERVNADVNAIVALREPDALLAEAAQKDAALARGEYAGWLHGMPQAPKDLAMTKGIVTTLGSPIFRTMTPSVDAIVVERMRAAGAVFIGKTNTPEFGLGSHTFNEVYGVTRNPYDLSKSAGGSSGGAAAALAARMLPVADGSDFGGSLRNPAAFCNVYGFRPSQGRVPRWPSVDVFVQQLGTEGPMGRTVVDVAQLLAIQAGYDRRDPLSLAEDPRRFTQSLDADMRGKRIAWVGDWNGYLAMEAGVLELCESSFDTLRAIGCDIDAALPAFPAERIWRSWLAHRHLLSGGNLLMHYREPSRRALLKPEAIYEAQGLFALGAADVYEASAARSAWYQALIAFFERFDYIAAPSAQVFAFDVELRWPQAIAGRAMDTYHRWMETVVPWTLAGCPVISVPVGFNAAGLPMGMQLIGRPRDDFAVLQLARAYEKERDWVSARPPALSGARND</sequence>
<dbReference type="EMBL" id="CP000125">
    <property type="protein sequence ID" value="ABA53311.1"/>
    <property type="molecule type" value="Genomic_DNA"/>
</dbReference>
<evidence type="ECO:0000259" key="2">
    <source>
        <dbReference type="Pfam" id="PF01425"/>
    </source>
</evidence>
<protein>
    <submittedName>
        <fullName evidence="3">Amidase family protein</fullName>
    </submittedName>
</protein>
<evidence type="ECO:0000313" key="3">
    <source>
        <dbReference type="EMBL" id="ABA53311.1"/>
    </source>
</evidence>
<proteinExistence type="predicted"/>
<feature type="domain" description="Amidase" evidence="2">
    <location>
        <begin position="89"/>
        <end position="520"/>
    </location>
</feature>
<dbReference type="KEGG" id="bpm:BURPS1710b_A2509"/>
<dbReference type="InterPro" id="IPR020556">
    <property type="entry name" value="Amidase_CS"/>
</dbReference>
<dbReference type="AlphaFoldDB" id="Q3JFJ4"/>
<organism evidence="3 4">
    <name type="scientific">Burkholderia pseudomallei (strain 1710b)</name>
    <dbReference type="NCBI Taxonomy" id="320372"/>
    <lineage>
        <taxon>Bacteria</taxon>
        <taxon>Pseudomonadati</taxon>
        <taxon>Pseudomonadota</taxon>
        <taxon>Betaproteobacteria</taxon>
        <taxon>Burkholderiales</taxon>
        <taxon>Burkholderiaceae</taxon>
        <taxon>Burkholderia</taxon>
        <taxon>pseudomallei group</taxon>
    </lineage>
</organism>
<dbReference type="InterPro" id="IPR023631">
    <property type="entry name" value="Amidase_dom"/>
</dbReference>
<gene>
    <name evidence="3" type="ordered locus">BURPS1710b_A2509</name>
</gene>
<dbReference type="Gene3D" id="3.90.1300.10">
    <property type="entry name" value="Amidase signature (AS) domain"/>
    <property type="match status" value="1"/>
</dbReference>
<dbReference type="PANTHER" id="PTHR11895:SF76">
    <property type="entry name" value="INDOLEACETAMIDE HYDROLASE"/>
    <property type="match status" value="1"/>
</dbReference>
<dbReference type="PANTHER" id="PTHR11895">
    <property type="entry name" value="TRANSAMIDASE"/>
    <property type="match status" value="1"/>
</dbReference>
<reference evidence="3 4" key="1">
    <citation type="submission" date="2005-09" db="EMBL/GenBank/DDBJ databases">
        <authorList>
            <person name="Woods D.E."/>
            <person name="Nierman W.C."/>
        </authorList>
    </citation>
    <scope>NUCLEOTIDE SEQUENCE [LARGE SCALE GENOMIC DNA]</scope>
    <source>
        <strain evidence="3 4">1710b</strain>
    </source>
</reference>
<evidence type="ECO:0000256" key="1">
    <source>
        <dbReference type="SAM" id="MobiDB-lite"/>
    </source>
</evidence>
<dbReference type="SUPFAM" id="SSF75304">
    <property type="entry name" value="Amidase signature (AS) enzymes"/>
    <property type="match status" value="1"/>
</dbReference>
<dbReference type="InterPro" id="IPR000120">
    <property type="entry name" value="Amidase"/>
</dbReference>
<dbReference type="Proteomes" id="UP000002700">
    <property type="component" value="Chromosome II"/>
</dbReference>
<name>Q3JFJ4_BURP1</name>
<dbReference type="NCBIfam" id="NF005686">
    <property type="entry name" value="PRK07486.1"/>
    <property type="match status" value="1"/>
</dbReference>
<dbReference type="GO" id="GO:0003824">
    <property type="term" value="F:catalytic activity"/>
    <property type="evidence" value="ECO:0007669"/>
    <property type="project" value="InterPro"/>
</dbReference>
<dbReference type="EnsemblBacteria" id="ABA53311">
    <property type="protein sequence ID" value="ABA53311"/>
    <property type="gene ID" value="BURPS1710b_A2509"/>
</dbReference>
<accession>Q3JFJ4</accession>
<dbReference type="Pfam" id="PF01425">
    <property type="entry name" value="Amidase"/>
    <property type="match status" value="1"/>
</dbReference>
<dbReference type="PROSITE" id="PS00571">
    <property type="entry name" value="AMIDASES"/>
    <property type="match status" value="1"/>
</dbReference>
<dbReference type="InterPro" id="IPR036928">
    <property type="entry name" value="AS_sf"/>
</dbReference>
<evidence type="ECO:0000313" key="4">
    <source>
        <dbReference type="Proteomes" id="UP000002700"/>
    </source>
</evidence>